<organism evidence="3 4">
    <name type="scientific">Cobetia marina</name>
    <name type="common">Deleya marina</name>
    <dbReference type="NCBI Taxonomy" id="28258"/>
    <lineage>
        <taxon>Bacteria</taxon>
        <taxon>Pseudomonadati</taxon>
        <taxon>Pseudomonadota</taxon>
        <taxon>Gammaproteobacteria</taxon>
        <taxon>Oceanospirillales</taxon>
        <taxon>Halomonadaceae</taxon>
        <taxon>Cobetia</taxon>
    </lineage>
</organism>
<dbReference type="Gene3D" id="3.30.390.30">
    <property type="match status" value="1"/>
</dbReference>
<dbReference type="Pfam" id="PF18267">
    <property type="entry name" value="Rubredoxin_C"/>
    <property type="match status" value="1"/>
</dbReference>
<name>A0ABU9GKT0_COBMA</name>
<proteinExistence type="predicted"/>
<keyword evidence="4" id="KW-1185">Reference proteome</keyword>
<dbReference type="InterPro" id="IPR016156">
    <property type="entry name" value="FAD/NAD-linked_Rdtase_dimer_sf"/>
</dbReference>
<dbReference type="RefSeq" id="WP_341543009.1">
    <property type="nucleotide sequence ID" value="NZ_JBAKAP010000132.1"/>
</dbReference>
<dbReference type="EMBL" id="JBAKAP010000132">
    <property type="protein sequence ID" value="MEL0618731.1"/>
    <property type="molecule type" value="Genomic_DNA"/>
</dbReference>
<feature type="domain" description="NADH-rubredoxin oxidoreductase C-terminal" evidence="2">
    <location>
        <begin position="1"/>
        <end position="59"/>
    </location>
</feature>
<dbReference type="InterPro" id="IPR041575">
    <property type="entry name" value="Rubredoxin_C"/>
</dbReference>
<reference evidence="3 4" key="1">
    <citation type="submission" date="2024-02" db="EMBL/GenBank/DDBJ databases">
        <title>Bacteria isolated from the canopy kelp, Nereocystis luetkeana.</title>
        <authorList>
            <person name="Pfister C.A."/>
            <person name="Younker I.T."/>
            <person name="Light S.H."/>
        </authorList>
    </citation>
    <scope>NUCLEOTIDE SEQUENCE [LARGE SCALE GENOMIC DNA]</scope>
    <source>
        <strain evidence="3 4">TI.5.07</strain>
    </source>
</reference>
<sequence>SIGDAHVKSEGAISCRYCDEAEGLYRRLVVSQDRKQVQGAVLIGDNSRFDPLLQYVTNGIAAHKDPAALILPDA</sequence>
<evidence type="ECO:0000313" key="4">
    <source>
        <dbReference type="Proteomes" id="UP001378242"/>
    </source>
</evidence>
<evidence type="ECO:0000256" key="1">
    <source>
        <dbReference type="ARBA" id="ARBA00001974"/>
    </source>
</evidence>
<comment type="cofactor">
    <cofactor evidence="1">
        <name>FAD</name>
        <dbReference type="ChEBI" id="CHEBI:57692"/>
    </cofactor>
</comment>
<evidence type="ECO:0000259" key="2">
    <source>
        <dbReference type="Pfam" id="PF18267"/>
    </source>
</evidence>
<accession>A0ABU9GKT0</accession>
<feature type="non-terminal residue" evidence="3">
    <location>
        <position position="1"/>
    </location>
</feature>
<protein>
    <recommendedName>
        <fullName evidence="2">NADH-rubredoxin oxidoreductase C-terminal domain-containing protein</fullName>
    </recommendedName>
</protein>
<evidence type="ECO:0000313" key="3">
    <source>
        <dbReference type="EMBL" id="MEL0618731.1"/>
    </source>
</evidence>
<gene>
    <name evidence="3" type="ORF">V6243_18100</name>
</gene>
<dbReference type="Proteomes" id="UP001378242">
    <property type="component" value="Unassembled WGS sequence"/>
</dbReference>
<comment type="caution">
    <text evidence="3">The sequence shown here is derived from an EMBL/GenBank/DDBJ whole genome shotgun (WGS) entry which is preliminary data.</text>
</comment>
<feature type="non-terminal residue" evidence="3">
    <location>
        <position position="74"/>
    </location>
</feature>